<dbReference type="EMBL" id="FUPS01000014">
    <property type="protein sequence ID" value="SJT01154.1"/>
    <property type="molecule type" value="Genomic_DNA"/>
</dbReference>
<dbReference type="InterPro" id="IPR003497">
    <property type="entry name" value="BRO_N_domain"/>
</dbReference>
<gene>
    <name evidence="2" type="ORF">SAMEA3375112_03425</name>
</gene>
<organism evidence="2 3">
    <name type="scientific">Clostridioides difficile</name>
    <name type="common">Peptoclostridium difficile</name>
    <dbReference type="NCBI Taxonomy" id="1496"/>
    <lineage>
        <taxon>Bacteria</taxon>
        <taxon>Bacillati</taxon>
        <taxon>Bacillota</taxon>
        <taxon>Clostridia</taxon>
        <taxon>Peptostreptococcales</taxon>
        <taxon>Peptostreptococcaceae</taxon>
        <taxon>Clostridioides</taxon>
    </lineage>
</organism>
<dbReference type="PANTHER" id="PTHR36180">
    <property type="entry name" value="DNA-BINDING PROTEIN-RELATED-RELATED"/>
    <property type="match status" value="1"/>
</dbReference>
<dbReference type="Proteomes" id="UP000189137">
    <property type="component" value="Unassembled WGS sequence"/>
</dbReference>
<dbReference type="AlphaFoldDB" id="A0A9X8RLP7"/>
<proteinExistence type="predicted"/>
<evidence type="ECO:0000259" key="1">
    <source>
        <dbReference type="PROSITE" id="PS51750"/>
    </source>
</evidence>
<dbReference type="PROSITE" id="PS51750">
    <property type="entry name" value="BRO_N"/>
    <property type="match status" value="1"/>
</dbReference>
<reference evidence="2 3" key="1">
    <citation type="submission" date="2017-02" db="EMBL/GenBank/DDBJ databases">
        <authorList>
            <consortium name="Pathogen Informatics"/>
        </authorList>
    </citation>
    <scope>NUCLEOTIDE SEQUENCE [LARGE SCALE GENOMIC DNA]</scope>
    <source>
        <strain evidence="2 3">VRECD0157</strain>
    </source>
</reference>
<evidence type="ECO:0000313" key="3">
    <source>
        <dbReference type="Proteomes" id="UP000189137"/>
    </source>
</evidence>
<feature type="domain" description="Bro-N" evidence="1">
    <location>
        <begin position="1"/>
        <end position="106"/>
    </location>
</feature>
<name>A0A9X8RLP7_CLODI</name>
<dbReference type="PANTHER" id="PTHR36180:SF2">
    <property type="entry name" value="BRO FAMILY PROTEIN"/>
    <property type="match status" value="1"/>
</dbReference>
<dbReference type="SMART" id="SM01040">
    <property type="entry name" value="Bro-N"/>
    <property type="match status" value="1"/>
</dbReference>
<protein>
    <submittedName>
        <fullName evidence="2">Uncharacterized phage-encoded protein</fullName>
    </submittedName>
</protein>
<evidence type="ECO:0000313" key="2">
    <source>
        <dbReference type="EMBL" id="SJT01154.1"/>
    </source>
</evidence>
<accession>A0A9X8RLP7</accession>
<sequence>MNNLQIFKNNDFGEIRTIEIDNEVWFVGKDVAIALGYANTREALKTHIDSEDIADVVIHDGSQNRNMKITNESGLYSLIFGSKLPTAKKFKNWVTKEVLPSIRKTGSYDINNLEERVAPMIFNGILAGIKQVAIENDKKIDTRFNQIEDKLDKKYKKQDKQFQEMKNMIGFKAKNTRMLSKLLKIKLSEIKGYNVNAYNYDYRTVVTRLFSIYNVTKWEDIPVTKFNEVHAMIDGIESMDDVYTWNH</sequence>
<dbReference type="Pfam" id="PF02498">
    <property type="entry name" value="Bro-N"/>
    <property type="match status" value="1"/>
</dbReference>
<comment type="caution">
    <text evidence="2">The sequence shown here is derived from an EMBL/GenBank/DDBJ whole genome shotgun (WGS) entry which is preliminary data.</text>
</comment>